<dbReference type="InterPro" id="IPR036411">
    <property type="entry name" value="TorD-like_sf"/>
</dbReference>
<dbReference type="RefSeq" id="WP_101821509.1">
    <property type="nucleotide sequence ID" value="NZ_PJZH01000001.1"/>
</dbReference>
<organism evidence="2 3">
    <name type="scientific">Chimaeribacter coloradensis</name>
    <dbReference type="NCBI Taxonomy" id="2060068"/>
    <lineage>
        <taxon>Bacteria</taxon>
        <taxon>Pseudomonadati</taxon>
        <taxon>Pseudomonadota</taxon>
        <taxon>Gammaproteobacteria</taxon>
        <taxon>Enterobacterales</taxon>
        <taxon>Yersiniaceae</taxon>
        <taxon>Chimaeribacter</taxon>
    </lineage>
</organism>
<dbReference type="InterPro" id="IPR020945">
    <property type="entry name" value="DMSO/NO3_reduct_chaperone"/>
</dbReference>
<dbReference type="Proteomes" id="UP000234503">
    <property type="component" value="Unassembled WGS sequence"/>
</dbReference>
<sequence>MLQDLALTGRLCGALLYYPPGAPEFEAVKPLFMSTEWARAWPYGSAAEVSSFWGGFTQQASEPLADAYQRLFIGPGALAAPPWGSVYLDKESVVFGDSTLALRHWLAARSITSFHPPQEPEDHIGLMVLMAAWLAEQRPAEVDDFLSAHLLPWAPRYLTLLASASGHPFYQAAASLARITLAGWATSREITVPPRTLYR</sequence>
<evidence type="ECO:0000313" key="2">
    <source>
        <dbReference type="EMBL" id="PLR40268.1"/>
    </source>
</evidence>
<evidence type="ECO:0000313" key="3">
    <source>
        <dbReference type="Proteomes" id="UP000234503"/>
    </source>
</evidence>
<dbReference type="PIRSF" id="PIRSF004690">
    <property type="entry name" value="DmsD"/>
    <property type="match status" value="1"/>
</dbReference>
<keyword evidence="3" id="KW-1185">Reference proteome</keyword>
<protein>
    <submittedName>
        <fullName evidence="2">Tat proofreading chaperone DmsD</fullName>
    </submittedName>
</protein>
<dbReference type="AlphaFoldDB" id="A0A2N5ECM4"/>
<dbReference type="InterPro" id="IPR050289">
    <property type="entry name" value="TorD/DmsD_chaperones"/>
</dbReference>
<dbReference type="NCBIfam" id="NF008632">
    <property type="entry name" value="PRK11621.1"/>
    <property type="match status" value="1"/>
</dbReference>
<dbReference type="PANTHER" id="PTHR34227">
    <property type="entry name" value="CHAPERONE PROTEIN YCDY"/>
    <property type="match status" value="1"/>
</dbReference>
<accession>A0A2N5ECM4</accession>
<reference evidence="2 3" key="1">
    <citation type="submission" date="2017-12" db="EMBL/GenBank/DDBJ databases">
        <title>Characterization of six clinical isolates of Enterochimera gen. nov., a novel genus of the Yersiniaciae family and the three species Enterochimera arupensis sp. nov., Enterochimera coloradensis sp. nov, and Enterochimera californica sp. nov.</title>
        <authorList>
            <person name="Rossi A."/>
            <person name="Fisher M."/>
        </authorList>
    </citation>
    <scope>NUCLEOTIDE SEQUENCE [LARGE SCALE GENOMIC DNA]</scope>
    <source>
        <strain evidence="3">2016-Iso4</strain>
    </source>
</reference>
<keyword evidence="1" id="KW-0143">Chaperone</keyword>
<dbReference type="InterPro" id="IPR026269">
    <property type="entry name" value="DmsD-type"/>
</dbReference>
<gene>
    <name evidence="2" type="ORF">CYR32_00555</name>
</gene>
<comment type="caution">
    <text evidence="2">The sequence shown here is derived from an EMBL/GenBank/DDBJ whole genome shotgun (WGS) entry which is preliminary data.</text>
</comment>
<evidence type="ECO:0000256" key="1">
    <source>
        <dbReference type="ARBA" id="ARBA00023186"/>
    </source>
</evidence>
<dbReference type="SUPFAM" id="SSF89155">
    <property type="entry name" value="TorD-like"/>
    <property type="match status" value="1"/>
</dbReference>
<dbReference type="EMBL" id="PJZH01000001">
    <property type="protein sequence ID" value="PLR40268.1"/>
    <property type="molecule type" value="Genomic_DNA"/>
</dbReference>
<dbReference type="OrthoDB" id="3174863at2"/>
<dbReference type="Gene3D" id="1.10.3480.10">
    <property type="entry name" value="TorD-like"/>
    <property type="match status" value="1"/>
</dbReference>
<name>A0A2N5ECM4_9GAMM</name>
<proteinExistence type="predicted"/>
<dbReference type="PANTHER" id="PTHR34227:SF6">
    <property type="entry name" value="TAT PROOFREADING CHAPERONE DMSD"/>
    <property type="match status" value="1"/>
</dbReference>
<dbReference type="Pfam" id="PF02613">
    <property type="entry name" value="Nitrate_red_del"/>
    <property type="match status" value="1"/>
</dbReference>